<dbReference type="InterPro" id="IPR014001">
    <property type="entry name" value="Helicase_ATP-bd"/>
</dbReference>
<keyword evidence="13" id="KW-0234">DNA repair</keyword>
<keyword evidence="21" id="KW-1185">Reference proteome</keyword>
<evidence type="ECO:0000256" key="15">
    <source>
        <dbReference type="ARBA" id="ARBA00034617"/>
    </source>
</evidence>
<accession>A0ABS9KAE4</accession>
<keyword evidence="10" id="KW-0067">ATP-binding</keyword>
<dbReference type="InterPro" id="IPR010997">
    <property type="entry name" value="HRDC-like_sf"/>
</dbReference>
<dbReference type="InterPro" id="IPR002121">
    <property type="entry name" value="HRDC_dom"/>
</dbReference>
<dbReference type="Pfam" id="PF14493">
    <property type="entry name" value="HTH_40"/>
    <property type="match status" value="1"/>
</dbReference>
<evidence type="ECO:0000256" key="7">
    <source>
        <dbReference type="ARBA" id="ARBA00022801"/>
    </source>
</evidence>
<dbReference type="PANTHER" id="PTHR13710:SF105">
    <property type="entry name" value="ATP-DEPENDENT DNA HELICASE Q1"/>
    <property type="match status" value="1"/>
</dbReference>
<dbReference type="GO" id="GO:0003678">
    <property type="term" value="F:DNA helicase activity"/>
    <property type="evidence" value="ECO:0007669"/>
    <property type="project" value="UniProtKB-EC"/>
</dbReference>
<dbReference type="EC" id="5.6.2.4" evidence="16"/>
<dbReference type="InterPro" id="IPR018982">
    <property type="entry name" value="RQC_domain"/>
</dbReference>
<dbReference type="InterPro" id="IPR027417">
    <property type="entry name" value="P-loop_NTPase"/>
</dbReference>
<dbReference type="PANTHER" id="PTHR13710">
    <property type="entry name" value="DNA HELICASE RECQ FAMILY MEMBER"/>
    <property type="match status" value="1"/>
</dbReference>
<dbReference type="InterPro" id="IPR011545">
    <property type="entry name" value="DEAD/DEAH_box_helicase_dom"/>
</dbReference>
<dbReference type="Pfam" id="PF16124">
    <property type="entry name" value="RecQ_Zn_bind"/>
    <property type="match status" value="1"/>
</dbReference>
<reference evidence="20" key="1">
    <citation type="submission" date="2022-01" db="EMBL/GenBank/DDBJ databases">
        <authorList>
            <person name="Wang Y."/>
        </authorList>
    </citation>
    <scope>NUCLEOTIDE SEQUENCE</scope>
    <source>
        <strain evidence="20">WB101</strain>
    </source>
</reference>
<feature type="domain" description="Helicase C-terminal" evidence="19">
    <location>
        <begin position="215"/>
        <end position="363"/>
    </location>
</feature>
<dbReference type="SMART" id="SM00341">
    <property type="entry name" value="HRDC"/>
    <property type="match status" value="1"/>
</dbReference>
<evidence type="ECO:0000256" key="2">
    <source>
        <dbReference type="ARBA" id="ARBA00001947"/>
    </source>
</evidence>
<dbReference type="RefSeq" id="WP_237852664.1">
    <property type="nucleotide sequence ID" value="NZ_JAKLWS010000004.1"/>
</dbReference>
<evidence type="ECO:0000256" key="8">
    <source>
        <dbReference type="ARBA" id="ARBA00022806"/>
    </source>
</evidence>
<dbReference type="EMBL" id="JAKLWS010000004">
    <property type="protein sequence ID" value="MCG2587820.1"/>
    <property type="molecule type" value="Genomic_DNA"/>
</dbReference>
<evidence type="ECO:0000256" key="6">
    <source>
        <dbReference type="ARBA" id="ARBA00022763"/>
    </source>
</evidence>
<dbReference type="PROSITE" id="PS50967">
    <property type="entry name" value="HRDC"/>
    <property type="match status" value="1"/>
</dbReference>
<dbReference type="Gene3D" id="3.40.50.300">
    <property type="entry name" value="P-loop containing nucleotide triphosphate hydrolases"/>
    <property type="match status" value="2"/>
</dbReference>
<comment type="caution">
    <text evidence="20">The sequence shown here is derived from an EMBL/GenBank/DDBJ whole genome shotgun (WGS) entry which is preliminary data.</text>
</comment>
<dbReference type="InterPro" id="IPR029491">
    <property type="entry name" value="Helicase_HTH"/>
</dbReference>
<evidence type="ECO:0000313" key="20">
    <source>
        <dbReference type="EMBL" id="MCG2587820.1"/>
    </source>
</evidence>
<evidence type="ECO:0000256" key="10">
    <source>
        <dbReference type="ARBA" id="ARBA00022840"/>
    </source>
</evidence>
<dbReference type="SUPFAM" id="SSF52540">
    <property type="entry name" value="P-loop containing nucleoside triphosphate hydrolases"/>
    <property type="match status" value="1"/>
</dbReference>
<evidence type="ECO:0000259" key="19">
    <source>
        <dbReference type="PROSITE" id="PS51194"/>
    </source>
</evidence>
<feature type="domain" description="HRDC" evidence="17">
    <location>
        <begin position="525"/>
        <end position="605"/>
    </location>
</feature>
<dbReference type="InterPro" id="IPR036390">
    <property type="entry name" value="WH_DNA-bd_sf"/>
</dbReference>
<dbReference type="CDD" id="cd18794">
    <property type="entry name" value="SF2_C_RecQ"/>
    <property type="match status" value="1"/>
</dbReference>
<evidence type="ECO:0000256" key="3">
    <source>
        <dbReference type="ARBA" id="ARBA00005446"/>
    </source>
</evidence>
<sequence>MIEKAREILQETFGYEEFRPLQADIIQNVLQKKDSLVIMPTGGGKSICYQIPSMIFDGLTVVISPLISLMKDQVEQLEEFGVPAIYLNSSLTPEQYRENIAILRRGEAKLLYLAPETLMMDSTRELLTEFEIDCFTIDEAHCISEWGHDFRPDYRKLATVRKDFPDAVCLALTATATPRVRDDIQQILEMKDSGRFVASFDRKNLLLKVVDKENPLDQILDFLYTRPNQSGIIYCFSRRQVDELNADLRANDHSVRPYHAGLSEAARTRNQEAFIKDDVDIIVATIAFGMGINKPDVRFVIHHDMPQNIESYYQQIGRAGRDGIQADCLLLYSYSDKQKIQYFINQKEGQEKEIAKKHLDSLLDFMEYDGCRRIPLMEYFGEEYKKDNCGMCDYCLQQMGDKQDFTEQAQKFLSCVVRTNETYGAYHIADILRGSEAKKVLENKHNELSTYGIGMEWSKNQWIQLSRMLIRKGHLKKDPKHGSLVLTDEAKAVLKGESQVRGILDRTQTTSPEQAMPRTENEVENKYDEHLFEDLRKRRKEMADDQDIPPYVIFPDTTLMEMSYYFPQDEESLMSIYGVGSIKLKKYGNDFMEIIKEYCEENDVEERSKLLRKKVKKTQSKKKYERVGEEYNKGKSVEHLAEQFGVKESTILSNLKKFVDDGHQIDPTEVLAASSLSERKKDEVYEAMEKVGPKLLRPIYDKLDKTVDYNELRILQLAYFVRNGD</sequence>
<dbReference type="SMART" id="SM00956">
    <property type="entry name" value="RQC"/>
    <property type="match status" value="1"/>
</dbReference>
<dbReference type="SMART" id="SM00490">
    <property type="entry name" value="HELICc"/>
    <property type="match status" value="1"/>
</dbReference>
<name>A0ABS9KAE4_9BACT</name>
<dbReference type="Pfam" id="PF00270">
    <property type="entry name" value="DEAD"/>
    <property type="match status" value="1"/>
</dbReference>
<dbReference type="InterPro" id="IPR032284">
    <property type="entry name" value="RecQ_Zn-bd"/>
</dbReference>
<dbReference type="Pfam" id="PF00570">
    <property type="entry name" value="HRDC"/>
    <property type="match status" value="1"/>
</dbReference>
<dbReference type="InterPro" id="IPR006293">
    <property type="entry name" value="DNA_helicase_ATP-dep_RecQ_bac"/>
</dbReference>
<keyword evidence="14" id="KW-0413">Isomerase</keyword>
<dbReference type="InterPro" id="IPR004589">
    <property type="entry name" value="DNA_helicase_ATP-dep_RecQ"/>
</dbReference>
<evidence type="ECO:0000256" key="4">
    <source>
        <dbReference type="ARBA" id="ARBA00022723"/>
    </source>
</evidence>
<evidence type="ECO:0000256" key="13">
    <source>
        <dbReference type="ARBA" id="ARBA00023204"/>
    </source>
</evidence>
<evidence type="ECO:0000259" key="18">
    <source>
        <dbReference type="PROSITE" id="PS51192"/>
    </source>
</evidence>
<keyword evidence="7 20" id="KW-0378">Hydrolase</keyword>
<evidence type="ECO:0000256" key="5">
    <source>
        <dbReference type="ARBA" id="ARBA00022741"/>
    </source>
</evidence>
<gene>
    <name evidence="20" type="primary">recQ</name>
    <name evidence="20" type="ORF">L6773_04545</name>
</gene>
<dbReference type="InterPro" id="IPR001650">
    <property type="entry name" value="Helicase_C-like"/>
</dbReference>
<dbReference type="Gene3D" id="1.10.10.1390">
    <property type="entry name" value="ATP-dependent DNA helicase RecQ"/>
    <property type="match status" value="1"/>
</dbReference>
<dbReference type="PROSITE" id="PS51192">
    <property type="entry name" value="HELICASE_ATP_BIND_1"/>
    <property type="match status" value="1"/>
</dbReference>
<evidence type="ECO:0000256" key="16">
    <source>
        <dbReference type="NCBIfam" id="TIGR01389"/>
    </source>
</evidence>
<comment type="catalytic activity">
    <reaction evidence="15">
        <text>Couples ATP hydrolysis with the unwinding of duplex DNA by translocating in the 3'-5' direction.</text>
        <dbReference type="EC" id="5.6.2.4"/>
    </reaction>
</comment>
<keyword evidence="9" id="KW-0862">Zinc</keyword>
<dbReference type="InterPro" id="IPR036388">
    <property type="entry name" value="WH-like_DNA-bd_sf"/>
</dbReference>
<dbReference type="Gene3D" id="1.10.150.80">
    <property type="entry name" value="HRDC domain"/>
    <property type="match status" value="1"/>
</dbReference>
<keyword evidence="12" id="KW-0233">DNA recombination</keyword>
<dbReference type="NCBIfam" id="TIGR01389">
    <property type="entry name" value="recQ"/>
    <property type="match status" value="1"/>
</dbReference>
<keyword evidence="11" id="KW-0238">DNA-binding</keyword>
<dbReference type="SUPFAM" id="SSF47819">
    <property type="entry name" value="HRDC-like"/>
    <property type="match status" value="1"/>
</dbReference>
<dbReference type="Proteomes" id="UP001165366">
    <property type="component" value="Unassembled WGS sequence"/>
</dbReference>
<dbReference type="Pfam" id="PF00271">
    <property type="entry name" value="Helicase_C"/>
    <property type="match status" value="1"/>
</dbReference>
<dbReference type="SMART" id="SM00487">
    <property type="entry name" value="DEXDc"/>
    <property type="match status" value="1"/>
</dbReference>
<organism evidence="20 21">
    <name type="scientific">Rhodohalobacter sulfatireducens</name>
    <dbReference type="NCBI Taxonomy" id="2911366"/>
    <lineage>
        <taxon>Bacteria</taxon>
        <taxon>Pseudomonadati</taxon>
        <taxon>Balneolota</taxon>
        <taxon>Balneolia</taxon>
        <taxon>Balneolales</taxon>
        <taxon>Balneolaceae</taxon>
        <taxon>Rhodohalobacter</taxon>
    </lineage>
</organism>
<evidence type="ECO:0000256" key="11">
    <source>
        <dbReference type="ARBA" id="ARBA00023125"/>
    </source>
</evidence>
<keyword evidence="8 20" id="KW-0347">Helicase</keyword>
<protein>
    <recommendedName>
        <fullName evidence="16">DNA helicase RecQ</fullName>
        <ecNumber evidence="16">5.6.2.4</ecNumber>
    </recommendedName>
</protein>
<evidence type="ECO:0000256" key="9">
    <source>
        <dbReference type="ARBA" id="ARBA00022833"/>
    </source>
</evidence>
<reference evidence="20" key="2">
    <citation type="submission" date="2024-05" db="EMBL/GenBank/DDBJ databases">
        <title>Rhodohalobacter halophilus gen. nov., sp. nov., a moderately halophilic member of the family Balneolaceae.</title>
        <authorList>
            <person name="Xia J."/>
        </authorList>
    </citation>
    <scope>NUCLEOTIDE SEQUENCE</scope>
    <source>
        <strain evidence="20">WB101</strain>
    </source>
</reference>
<evidence type="ECO:0000256" key="14">
    <source>
        <dbReference type="ARBA" id="ARBA00023235"/>
    </source>
</evidence>
<dbReference type="Pfam" id="PF09382">
    <property type="entry name" value="RQC"/>
    <property type="match status" value="1"/>
</dbReference>
<keyword evidence="6" id="KW-0227">DNA damage</keyword>
<feature type="domain" description="Helicase ATP-binding" evidence="18">
    <location>
        <begin position="26"/>
        <end position="194"/>
    </location>
</feature>
<dbReference type="CDD" id="cd17920">
    <property type="entry name" value="DEXHc_RecQ"/>
    <property type="match status" value="1"/>
</dbReference>
<evidence type="ECO:0000313" key="21">
    <source>
        <dbReference type="Proteomes" id="UP001165366"/>
    </source>
</evidence>
<dbReference type="NCBIfam" id="TIGR00614">
    <property type="entry name" value="recQ_fam"/>
    <property type="match status" value="1"/>
</dbReference>
<keyword evidence="4" id="KW-0479">Metal-binding</keyword>
<dbReference type="PROSITE" id="PS51194">
    <property type="entry name" value="HELICASE_CTER"/>
    <property type="match status" value="1"/>
</dbReference>
<dbReference type="InterPro" id="IPR044876">
    <property type="entry name" value="HRDC_dom_sf"/>
</dbReference>
<evidence type="ECO:0000259" key="17">
    <source>
        <dbReference type="PROSITE" id="PS50967"/>
    </source>
</evidence>
<keyword evidence="5" id="KW-0547">Nucleotide-binding</keyword>
<comment type="similarity">
    <text evidence="3">Belongs to the helicase family. RecQ subfamily.</text>
</comment>
<dbReference type="Gene3D" id="1.10.10.10">
    <property type="entry name" value="Winged helix-like DNA-binding domain superfamily/Winged helix DNA-binding domain"/>
    <property type="match status" value="1"/>
</dbReference>
<comment type="cofactor">
    <cofactor evidence="2">
        <name>Zn(2+)</name>
        <dbReference type="ChEBI" id="CHEBI:29105"/>
    </cofactor>
</comment>
<dbReference type="SUPFAM" id="SSF46785">
    <property type="entry name" value="Winged helix' DNA-binding domain"/>
    <property type="match status" value="1"/>
</dbReference>
<evidence type="ECO:0000256" key="1">
    <source>
        <dbReference type="ARBA" id="ARBA00001946"/>
    </source>
</evidence>
<comment type="cofactor">
    <cofactor evidence="1">
        <name>Mg(2+)</name>
        <dbReference type="ChEBI" id="CHEBI:18420"/>
    </cofactor>
</comment>
<dbReference type="GO" id="GO:0016787">
    <property type="term" value="F:hydrolase activity"/>
    <property type="evidence" value="ECO:0007669"/>
    <property type="project" value="UniProtKB-KW"/>
</dbReference>
<evidence type="ECO:0000256" key="12">
    <source>
        <dbReference type="ARBA" id="ARBA00023172"/>
    </source>
</evidence>
<proteinExistence type="inferred from homology"/>